<feature type="domain" description="DUF4942" evidence="1">
    <location>
        <begin position="81"/>
        <end position="261"/>
    </location>
</feature>
<dbReference type="InterPro" id="IPR031339">
    <property type="entry name" value="DUF4942"/>
</dbReference>
<evidence type="ECO:0000313" key="3">
    <source>
        <dbReference type="EMBL" id="CUV36072.1"/>
    </source>
</evidence>
<dbReference type="EMBL" id="LN899826">
    <property type="protein sequence ID" value="CUV38846.1"/>
    <property type="molecule type" value="Genomic_DNA"/>
</dbReference>
<dbReference type="EMBL" id="LN899823">
    <property type="protein sequence ID" value="CUV24060.1"/>
    <property type="molecule type" value="Genomic_DNA"/>
</dbReference>
<keyword evidence="5" id="KW-0489">Methyltransferase</keyword>
<keyword evidence="5" id="KW-0808">Transferase</keyword>
<evidence type="ECO:0000259" key="1">
    <source>
        <dbReference type="Pfam" id="PF13708"/>
    </source>
</evidence>
<evidence type="ECO:0000313" key="4">
    <source>
        <dbReference type="EMBL" id="CUV38846.1"/>
    </source>
</evidence>
<evidence type="ECO:0000313" key="2">
    <source>
        <dbReference type="EMBL" id="CUV24060.1"/>
    </source>
</evidence>
<accession>A0A0S4XIV4</accession>
<dbReference type="AlphaFoldDB" id="A0A0S4XIV4"/>
<dbReference type="EMBL" id="LN899825">
    <property type="protein sequence ID" value="CUV36072.1"/>
    <property type="molecule type" value="Genomic_DNA"/>
</dbReference>
<proteinExistence type="predicted"/>
<reference evidence="5" key="1">
    <citation type="submission" date="2015-10" db="EMBL/GenBank/DDBJ databases">
        <authorList>
            <person name="Gilbert D.G."/>
        </authorList>
    </citation>
    <scope>NUCLEOTIDE SEQUENCE</scope>
    <source>
        <strain evidence="5">Phyl III-seqv23</strain>
    </source>
</reference>
<dbReference type="GO" id="GO:0008168">
    <property type="term" value="F:methyltransferase activity"/>
    <property type="evidence" value="ECO:0007669"/>
    <property type="project" value="UniProtKB-KW"/>
</dbReference>
<sequence length="269" mass="30592">MDTSTDLVKSISITNLANQRAAVVERIRAALDLLAEAEQLARTAHLGFPRLVLDNSYAQRGTATVTGDYANRAEAEKAILHTIDAKGWNHLLHESGLRTFMDARARAQWHQQIADGDVPELTATNIEATFTELHCARGDMFERGVLECFRRLSWDYKTNQPFRFGKRIILKSLFSYGSINHHGTNELDDLMRVFHVLDGKPEADHRAGIYHLIASAWQQRQTEAENDYLHLRWFKNGNGHLTFKRSDLVDKMNLILAKHYPNALASEAR</sequence>
<dbReference type="Pfam" id="PF13708">
    <property type="entry name" value="DUF4942"/>
    <property type="match status" value="1"/>
</dbReference>
<dbReference type="EMBL" id="LN899822">
    <property type="protein sequence ID" value="CUV63895.1"/>
    <property type="molecule type" value="Genomic_DNA"/>
</dbReference>
<evidence type="ECO:0000313" key="5">
    <source>
        <dbReference type="EMBL" id="CUV63895.1"/>
    </source>
</evidence>
<protein>
    <submittedName>
        <fullName evidence="5">Methyltransferase domain protein</fullName>
    </submittedName>
</protein>
<dbReference type="GO" id="GO:0032259">
    <property type="term" value="P:methylation"/>
    <property type="evidence" value="ECO:0007669"/>
    <property type="project" value="UniProtKB-KW"/>
</dbReference>
<name>A0A0S4XIV4_RALSL</name>
<gene>
    <name evidence="5" type="ORF">RD1301_v1_4130009</name>
    <name evidence="2" type="ORF">RUN1744_v1_570010</name>
    <name evidence="3" type="ORF">TD1301_v1_1850008</name>
    <name evidence="4" type="ORF">TF3108_v1_190009</name>
</gene>
<organism evidence="5">
    <name type="scientific">Ralstonia solanacearum</name>
    <name type="common">Pseudomonas solanacearum</name>
    <dbReference type="NCBI Taxonomy" id="305"/>
    <lineage>
        <taxon>Bacteria</taxon>
        <taxon>Pseudomonadati</taxon>
        <taxon>Pseudomonadota</taxon>
        <taxon>Betaproteobacteria</taxon>
        <taxon>Burkholderiales</taxon>
        <taxon>Burkholderiaceae</taxon>
        <taxon>Ralstonia</taxon>
        <taxon>Ralstonia solanacearum species complex</taxon>
    </lineage>
</organism>